<proteinExistence type="predicted"/>
<gene>
    <name evidence="1" type="ORF">GLOINDRAFT_24552</name>
</gene>
<organism evidence="1">
    <name type="scientific">Rhizophagus irregularis (strain DAOM 181602 / DAOM 197198 / MUCL 43194)</name>
    <name type="common">Arbuscular mycorrhizal fungus</name>
    <name type="synonym">Glomus intraradices</name>
    <dbReference type="NCBI Taxonomy" id="747089"/>
    <lineage>
        <taxon>Eukaryota</taxon>
        <taxon>Fungi</taxon>
        <taxon>Fungi incertae sedis</taxon>
        <taxon>Mucoromycota</taxon>
        <taxon>Glomeromycotina</taxon>
        <taxon>Glomeromycetes</taxon>
        <taxon>Glomerales</taxon>
        <taxon>Glomeraceae</taxon>
        <taxon>Rhizophagus</taxon>
    </lineage>
</organism>
<evidence type="ECO:0000313" key="1">
    <source>
        <dbReference type="EMBL" id="ESA14818.1"/>
    </source>
</evidence>
<accession>U9U8B2</accession>
<reference evidence="1" key="1">
    <citation type="submission" date="2013-07" db="EMBL/GenBank/DDBJ databases">
        <title>The genome of an arbuscular mycorrhizal fungus provides insights into the evolution of the oldest plant symbiosis.</title>
        <authorList>
            <consortium name="DOE Joint Genome Institute"/>
            <person name="Tisserant E."/>
            <person name="Malbreil M."/>
            <person name="Kuo A."/>
            <person name="Kohler A."/>
            <person name="Symeonidi A."/>
            <person name="Balestrini R."/>
            <person name="Charron P."/>
            <person name="Duensing N."/>
            <person name="Frei-dit-Frey N."/>
            <person name="Gianinazzi-Pearson V."/>
            <person name="Gilbert B."/>
            <person name="Handa Y."/>
            <person name="Hijri M."/>
            <person name="Kaul R."/>
            <person name="Kawaguchi M."/>
            <person name="Krajinski F."/>
            <person name="Lammers P."/>
            <person name="Lapierre D."/>
            <person name="Masclaux F.G."/>
            <person name="Murat C."/>
            <person name="Morin E."/>
            <person name="Ndikumana S."/>
            <person name="Pagni M."/>
            <person name="Petitpierre D."/>
            <person name="Requena N."/>
            <person name="Rosikiewicz P."/>
            <person name="Riley R."/>
            <person name="Saito K."/>
            <person name="San Clemente H."/>
            <person name="Shapiro H."/>
            <person name="van Tuinen D."/>
            <person name="Becard G."/>
            <person name="Bonfante P."/>
            <person name="Paszkowski U."/>
            <person name="Shachar-Hill Y."/>
            <person name="Young J.P."/>
            <person name="Sanders I.R."/>
            <person name="Henrissat B."/>
            <person name="Rensing S.A."/>
            <person name="Grigoriev I.V."/>
            <person name="Corradi N."/>
            <person name="Roux C."/>
            <person name="Martin F."/>
        </authorList>
    </citation>
    <scope>NUCLEOTIDE SEQUENCE</scope>
    <source>
        <strain evidence="1">DAOM 197198</strain>
    </source>
</reference>
<dbReference type="EMBL" id="KI282554">
    <property type="protein sequence ID" value="ESA14818.1"/>
    <property type="molecule type" value="Genomic_DNA"/>
</dbReference>
<sequence length="78" mass="9072">MSGLWQFWILTFRDLECRHNVPSEFRASGFPCFRRRYTANVPTAHCLTTQAKSLNTIIVILYDYALTVSGNVNFRLKD</sequence>
<name>U9U8B2_RHIID</name>
<dbReference type="AlphaFoldDB" id="U9U8B2"/>
<dbReference type="HOGENOM" id="CLU_2623222_0_0_1"/>
<protein>
    <submittedName>
        <fullName evidence="1">Uncharacterized protein</fullName>
    </submittedName>
</protein>